<evidence type="ECO:0000313" key="3">
    <source>
        <dbReference type="Proteomes" id="UP000724874"/>
    </source>
</evidence>
<feature type="region of interest" description="Disordered" evidence="1">
    <location>
        <begin position="136"/>
        <end position="198"/>
    </location>
</feature>
<accession>A0A9P5NL55</accession>
<protein>
    <submittedName>
        <fullName evidence="2">Uncharacterized protein</fullName>
    </submittedName>
</protein>
<proteinExistence type="predicted"/>
<keyword evidence="3" id="KW-1185">Reference proteome</keyword>
<gene>
    <name evidence="2" type="ORF">CPB84DRAFT_1826139</name>
</gene>
<dbReference type="Proteomes" id="UP000724874">
    <property type="component" value="Unassembled WGS sequence"/>
</dbReference>
<feature type="compositionally biased region" description="Polar residues" evidence="1">
    <location>
        <begin position="140"/>
        <end position="153"/>
    </location>
</feature>
<evidence type="ECO:0000313" key="2">
    <source>
        <dbReference type="EMBL" id="KAF8892334.1"/>
    </source>
</evidence>
<evidence type="ECO:0000256" key="1">
    <source>
        <dbReference type="SAM" id="MobiDB-lite"/>
    </source>
</evidence>
<dbReference type="AlphaFoldDB" id="A0A9P5NL55"/>
<name>A0A9P5NL55_GYMJU</name>
<dbReference type="EMBL" id="JADNYJ010000069">
    <property type="protein sequence ID" value="KAF8892334.1"/>
    <property type="molecule type" value="Genomic_DNA"/>
</dbReference>
<reference evidence="2" key="1">
    <citation type="submission" date="2020-11" db="EMBL/GenBank/DDBJ databases">
        <authorList>
            <consortium name="DOE Joint Genome Institute"/>
            <person name="Ahrendt S."/>
            <person name="Riley R."/>
            <person name="Andreopoulos W."/>
            <person name="LaButti K."/>
            <person name="Pangilinan J."/>
            <person name="Ruiz-duenas F.J."/>
            <person name="Barrasa J.M."/>
            <person name="Sanchez-Garcia M."/>
            <person name="Camarero S."/>
            <person name="Miyauchi S."/>
            <person name="Serrano A."/>
            <person name="Linde D."/>
            <person name="Babiker R."/>
            <person name="Drula E."/>
            <person name="Ayuso-Fernandez I."/>
            <person name="Pacheco R."/>
            <person name="Padilla G."/>
            <person name="Ferreira P."/>
            <person name="Barriuso J."/>
            <person name="Kellner H."/>
            <person name="Castanera R."/>
            <person name="Alfaro M."/>
            <person name="Ramirez L."/>
            <person name="Pisabarro A.G."/>
            <person name="Kuo A."/>
            <person name="Tritt A."/>
            <person name="Lipzen A."/>
            <person name="He G."/>
            <person name="Yan M."/>
            <person name="Ng V."/>
            <person name="Cullen D."/>
            <person name="Martin F."/>
            <person name="Rosso M.-N."/>
            <person name="Henrissat B."/>
            <person name="Hibbett D."/>
            <person name="Martinez A.T."/>
            <person name="Grigoriev I.V."/>
        </authorList>
    </citation>
    <scope>NUCLEOTIDE SEQUENCE</scope>
    <source>
        <strain evidence="2">AH 44721</strain>
    </source>
</reference>
<sequence>MQLQIGNVKELFGRFERSEDRHQILLITLSRVSACSGARGRSYRLQDVLVSLVNVLVQTYDLRFTIYDKLDSGRCVKGKRKRRWKPIERYRNPGTQREESQGGVRKWKRGKKDKVAVLSVRRSLGSYRGSKIASKLKGRSQYSQETPNIQEAYTAQHKVKIVGDKDGEKRKRKRKKESSCVLGGVCRKKDRQTDRERS</sequence>
<organism evidence="2 3">
    <name type="scientific">Gymnopilus junonius</name>
    <name type="common">Spectacular rustgill mushroom</name>
    <name type="synonym">Gymnopilus spectabilis subsp. junonius</name>
    <dbReference type="NCBI Taxonomy" id="109634"/>
    <lineage>
        <taxon>Eukaryota</taxon>
        <taxon>Fungi</taxon>
        <taxon>Dikarya</taxon>
        <taxon>Basidiomycota</taxon>
        <taxon>Agaricomycotina</taxon>
        <taxon>Agaricomycetes</taxon>
        <taxon>Agaricomycetidae</taxon>
        <taxon>Agaricales</taxon>
        <taxon>Agaricineae</taxon>
        <taxon>Hymenogastraceae</taxon>
        <taxon>Gymnopilus</taxon>
    </lineage>
</organism>
<comment type="caution">
    <text evidence="2">The sequence shown here is derived from an EMBL/GenBank/DDBJ whole genome shotgun (WGS) entry which is preliminary data.</text>
</comment>